<dbReference type="InterPro" id="IPR006612">
    <property type="entry name" value="THAP_Znf"/>
</dbReference>
<keyword evidence="1" id="KW-0479">Metal-binding</keyword>
<evidence type="ECO:0000256" key="6">
    <source>
        <dbReference type="SAM" id="MobiDB-lite"/>
    </source>
</evidence>
<feature type="region of interest" description="Disordered" evidence="6">
    <location>
        <begin position="552"/>
        <end position="578"/>
    </location>
</feature>
<feature type="compositionally biased region" description="Low complexity" evidence="6">
    <location>
        <begin position="514"/>
        <end position="536"/>
    </location>
</feature>
<keyword evidence="8" id="KW-1185">Reference proteome</keyword>
<dbReference type="PROSITE" id="PS50950">
    <property type="entry name" value="ZF_THAP"/>
    <property type="match status" value="1"/>
</dbReference>
<evidence type="ECO:0000313" key="9">
    <source>
        <dbReference type="RefSeq" id="XP_005111430.1"/>
    </source>
</evidence>
<dbReference type="PANTHER" id="PTHR46600">
    <property type="entry name" value="THAP DOMAIN-CONTAINING"/>
    <property type="match status" value="1"/>
</dbReference>
<evidence type="ECO:0000313" key="8">
    <source>
        <dbReference type="Proteomes" id="UP000694888"/>
    </source>
</evidence>
<organism evidence="8 9">
    <name type="scientific">Aplysia californica</name>
    <name type="common">California sea hare</name>
    <dbReference type="NCBI Taxonomy" id="6500"/>
    <lineage>
        <taxon>Eukaryota</taxon>
        <taxon>Metazoa</taxon>
        <taxon>Spiralia</taxon>
        <taxon>Lophotrochozoa</taxon>
        <taxon>Mollusca</taxon>
        <taxon>Gastropoda</taxon>
        <taxon>Heterobranchia</taxon>
        <taxon>Euthyneura</taxon>
        <taxon>Tectipleura</taxon>
        <taxon>Aplysiida</taxon>
        <taxon>Aplysioidea</taxon>
        <taxon>Aplysiidae</taxon>
        <taxon>Aplysia</taxon>
    </lineage>
</organism>
<protein>
    <submittedName>
        <fullName evidence="9">Uncharacterized protein LOC101862462</fullName>
    </submittedName>
</protein>
<feature type="region of interest" description="Disordered" evidence="6">
    <location>
        <begin position="403"/>
        <end position="482"/>
    </location>
</feature>
<feature type="domain" description="THAP-type" evidence="7">
    <location>
        <begin position="1"/>
        <end position="88"/>
    </location>
</feature>
<gene>
    <name evidence="9" type="primary">LOC101862462</name>
</gene>
<evidence type="ECO:0000256" key="5">
    <source>
        <dbReference type="PROSITE-ProRule" id="PRU00309"/>
    </source>
</evidence>
<keyword evidence="4 5" id="KW-0238">DNA-binding</keyword>
<evidence type="ECO:0000256" key="1">
    <source>
        <dbReference type="ARBA" id="ARBA00022723"/>
    </source>
</evidence>
<name>A0ABM0K8N0_APLCA</name>
<dbReference type="SMART" id="SM00980">
    <property type="entry name" value="THAP"/>
    <property type="match status" value="1"/>
</dbReference>
<feature type="compositionally biased region" description="Basic and acidic residues" evidence="6">
    <location>
        <begin position="436"/>
        <end position="445"/>
    </location>
</feature>
<accession>A0ABM0K8N0</accession>
<keyword evidence="2 5" id="KW-0863">Zinc-finger</keyword>
<sequence length="619" mass="67366">MRYCVAANCTAPHKGLGESVFGFPKDPVLRAKWIKFVRDKRGDFQGPSKYSVLCQYHFTHDCFQNEMAVRMGFVKKKIINKDAVPTIHRPPKLKKTETDEPRGKRLKAKAVIKMGAFQRVSARTTARTLRNGAVLRYADADESDAQAESHDASDGDSSSGSGSPHLSTKDPKPGYNPEEEMDFTEINHGIAGNEIMCSLSEADRDDSAASLDEPNHVNSVNVNSTLVVKRELDGTGAHYCGDSHRGRSHNSVGSPLRDASFPVKIKEEAVETLSGGLDVVPADLQRVPTLSSHNSPGCSPKFINQLGAESAPIPATPQINETSGHLYEHMKISTKTFYMHRKDHELFPSAPTSHNGEQSAGLPVTSMSATTSLTSVTSSSVAMPTLSVSRTSENGVIRLLPFSPHLKPQAQPPVVSNSSSPGRESSVRDNVGVNDRANRTRDKAISRVCESGNFDTSEEEVSADGLDSSWGAGSDDNASPREMGVVDLDDIEVTGGLDISVDEILEENDDHYPTTSAANMKKASSSSTRTTIKSSSMCHKIGPRSYKLRKSRLSDDTVAAPELSNRSTQTASGRAEGQRYTLQVDPTTLRDKKLFLKEMERIRLFMMCKGEDAIVHLKC</sequence>
<dbReference type="RefSeq" id="XP_005111430.1">
    <property type="nucleotide sequence ID" value="XM_005111373.3"/>
</dbReference>
<evidence type="ECO:0000256" key="2">
    <source>
        <dbReference type="ARBA" id="ARBA00022771"/>
    </source>
</evidence>
<reference evidence="9" key="1">
    <citation type="submission" date="2025-08" db="UniProtKB">
        <authorList>
            <consortium name="RefSeq"/>
        </authorList>
    </citation>
    <scope>IDENTIFICATION</scope>
</reference>
<dbReference type="SUPFAM" id="SSF57716">
    <property type="entry name" value="Glucocorticoid receptor-like (DNA-binding domain)"/>
    <property type="match status" value="1"/>
</dbReference>
<dbReference type="Proteomes" id="UP000694888">
    <property type="component" value="Unplaced"/>
</dbReference>
<dbReference type="Pfam" id="PF05485">
    <property type="entry name" value="THAP"/>
    <property type="match status" value="1"/>
</dbReference>
<evidence type="ECO:0000256" key="4">
    <source>
        <dbReference type="ARBA" id="ARBA00023125"/>
    </source>
</evidence>
<dbReference type="InterPro" id="IPR026516">
    <property type="entry name" value="THAP1/10"/>
</dbReference>
<dbReference type="PANTHER" id="PTHR46600:SF11">
    <property type="entry name" value="THAP DOMAIN-CONTAINING PROTEIN 10"/>
    <property type="match status" value="1"/>
</dbReference>
<dbReference type="GeneID" id="101862462"/>
<proteinExistence type="predicted"/>
<feature type="region of interest" description="Disordered" evidence="6">
    <location>
        <begin position="141"/>
        <end position="180"/>
    </location>
</feature>
<evidence type="ECO:0000259" key="7">
    <source>
        <dbReference type="PROSITE" id="PS50950"/>
    </source>
</evidence>
<feature type="region of interest" description="Disordered" evidence="6">
    <location>
        <begin position="511"/>
        <end position="536"/>
    </location>
</feature>
<keyword evidence="3" id="KW-0862">Zinc</keyword>
<dbReference type="SMART" id="SM00692">
    <property type="entry name" value="DM3"/>
    <property type="match status" value="1"/>
</dbReference>
<feature type="compositionally biased region" description="Polar residues" evidence="6">
    <location>
        <begin position="414"/>
        <end position="423"/>
    </location>
</feature>
<evidence type="ECO:0000256" key="3">
    <source>
        <dbReference type="ARBA" id="ARBA00022833"/>
    </source>
</evidence>